<dbReference type="AlphaFoldDB" id="A0A0F9TVC0"/>
<evidence type="ECO:0000313" key="1">
    <source>
        <dbReference type="EMBL" id="KKN83269.1"/>
    </source>
</evidence>
<dbReference type="EMBL" id="LAZR01000187">
    <property type="protein sequence ID" value="KKN83269.1"/>
    <property type="molecule type" value="Genomic_DNA"/>
</dbReference>
<sequence>MYPPAYPHDQIQNLYPGVFLLHGSIKMGPGMRMNRNMIILQSGPELTLINPVRMNEEGLAALDLLGKVSKIIRLGDFHGIDDEFYLDRYQCEFWAQQGQETYKSPSPTKNINSSTTGPISNSEFFIFETAIFPEAALLIKEHKLLITTDSIQYHSDWSYFSWFTKFSFKLLDFKTGLNIGGPWLKRVTPKGETLKKDFEALLVLDFDAIIAAHGEITKNGAKELLKTEM</sequence>
<accession>A0A0F9TVC0</accession>
<dbReference type="InterPro" id="IPR036866">
    <property type="entry name" value="RibonucZ/Hydroxyglut_hydro"/>
</dbReference>
<comment type="caution">
    <text evidence="1">The sequence shown here is derived from an EMBL/GenBank/DDBJ whole genome shotgun (WGS) entry which is preliminary data.</text>
</comment>
<protein>
    <recommendedName>
        <fullName evidence="2">Metallo-beta-lactamase domain-containing protein</fullName>
    </recommendedName>
</protein>
<name>A0A0F9TVC0_9ZZZZ</name>
<gene>
    <name evidence="1" type="ORF">LCGC14_0300180</name>
</gene>
<proteinExistence type="predicted"/>
<dbReference type="SUPFAM" id="SSF56281">
    <property type="entry name" value="Metallo-hydrolase/oxidoreductase"/>
    <property type="match status" value="1"/>
</dbReference>
<reference evidence="1" key="1">
    <citation type="journal article" date="2015" name="Nature">
        <title>Complex archaea that bridge the gap between prokaryotes and eukaryotes.</title>
        <authorList>
            <person name="Spang A."/>
            <person name="Saw J.H."/>
            <person name="Jorgensen S.L."/>
            <person name="Zaremba-Niedzwiedzka K."/>
            <person name="Martijn J."/>
            <person name="Lind A.E."/>
            <person name="van Eijk R."/>
            <person name="Schleper C."/>
            <person name="Guy L."/>
            <person name="Ettema T.J."/>
        </authorList>
    </citation>
    <scope>NUCLEOTIDE SEQUENCE</scope>
</reference>
<organism evidence="1">
    <name type="scientific">marine sediment metagenome</name>
    <dbReference type="NCBI Taxonomy" id="412755"/>
    <lineage>
        <taxon>unclassified sequences</taxon>
        <taxon>metagenomes</taxon>
        <taxon>ecological metagenomes</taxon>
    </lineage>
</organism>
<evidence type="ECO:0008006" key="2">
    <source>
        <dbReference type="Google" id="ProtNLM"/>
    </source>
</evidence>